<keyword evidence="3" id="KW-1185">Reference proteome</keyword>
<name>A0A923S8Z2_9FIRM</name>
<protein>
    <submittedName>
        <fullName evidence="2">Uncharacterized protein</fullName>
    </submittedName>
</protein>
<evidence type="ECO:0000256" key="1">
    <source>
        <dbReference type="SAM" id="MobiDB-lite"/>
    </source>
</evidence>
<sequence>MSEQNGNDQELDQQDGEHEELQESGAESTDESTDSSGESGSDEPGDTDSEAVEEDAGAGSESQSSDDEVGDQPADEEQASDTDPEAEQLAAALAAATASSQQPALPLNDAAPDAPVSALAAVVAAAAVSDIPAEAPVAAPTARATSVTTTKPVPVKVDVKTQQADLKLQLIVDRLQQYAEKMATNKLLTAAVGKEQQQSLWAAIQQTLKLEGPEFIRAYGVLLDFFAEHRTTIFSDKYIYRNFAEAAISTNEKKVFNRMLNLLVATCDKATRRLGLEQVDLEKTLADIRDTGIQQRVAEFYQI</sequence>
<evidence type="ECO:0000313" key="3">
    <source>
        <dbReference type="Proteomes" id="UP000620327"/>
    </source>
</evidence>
<feature type="region of interest" description="Disordered" evidence="1">
    <location>
        <begin position="1"/>
        <end position="86"/>
    </location>
</feature>
<dbReference type="EMBL" id="JACOQI010000066">
    <property type="protein sequence ID" value="MBC5772339.1"/>
    <property type="molecule type" value="Genomic_DNA"/>
</dbReference>
<feature type="compositionally biased region" description="Acidic residues" evidence="1">
    <location>
        <begin position="40"/>
        <end position="56"/>
    </location>
</feature>
<dbReference type="AlphaFoldDB" id="A0A923S8Z2"/>
<organism evidence="2 3">
    <name type="scientific">Dysosmobacter segnis</name>
    <dbReference type="NCBI Taxonomy" id="2763042"/>
    <lineage>
        <taxon>Bacteria</taxon>
        <taxon>Bacillati</taxon>
        <taxon>Bacillota</taxon>
        <taxon>Clostridia</taxon>
        <taxon>Eubacteriales</taxon>
        <taxon>Oscillospiraceae</taxon>
        <taxon>Dysosmobacter</taxon>
    </lineage>
</organism>
<accession>A0A923S8Z2</accession>
<gene>
    <name evidence="2" type="ORF">H8Z83_18905</name>
</gene>
<comment type="caution">
    <text evidence="2">The sequence shown here is derived from an EMBL/GenBank/DDBJ whole genome shotgun (WGS) entry which is preliminary data.</text>
</comment>
<evidence type="ECO:0000313" key="2">
    <source>
        <dbReference type="EMBL" id="MBC5772339.1"/>
    </source>
</evidence>
<dbReference type="RefSeq" id="WP_187016444.1">
    <property type="nucleotide sequence ID" value="NZ_JACOQI010000066.1"/>
</dbReference>
<feature type="compositionally biased region" description="Acidic residues" evidence="1">
    <location>
        <begin position="64"/>
        <end position="86"/>
    </location>
</feature>
<reference evidence="2" key="1">
    <citation type="submission" date="2020-08" db="EMBL/GenBank/DDBJ databases">
        <title>Genome public.</title>
        <authorList>
            <person name="Liu C."/>
            <person name="Sun Q."/>
        </authorList>
    </citation>
    <scope>NUCLEOTIDE SEQUENCE</scope>
    <source>
        <strain evidence="2">BX15</strain>
    </source>
</reference>
<proteinExistence type="predicted"/>
<dbReference type="Proteomes" id="UP000620327">
    <property type="component" value="Unassembled WGS sequence"/>
</dbReference>
<feature type="compositionally biased region" description="Acidic residues" evidence="1">
    <location>
        <begin position="22"/>
        <end position="33"/>
    </location>
</feature>